<dbReference type="InterPro" id="IPR050177">
    <property type="entry name" value="Lipid_A_modif_metabolic_enz"/>
</dbReference>
<dbReference type="PANTHER" id="PTHR43245:SF13">
    <property type="entry name" value="UDP-D-APIOSE_UDP-D-XYLOSE SYNTHASE 2"/>
    <property type="match status" value="1"/>
</dbReference>
<dbReference type="EMBL" id="BPRB01000184">
    <property type="protein sequence ID" value="GJE61054.1"/>
    <property type="molecule type" value="Genomic_DNA"/>
</dbReference>
<sequence>MRRILVTGAAGFVGRHAVAALAERFAGTATVVGIGRGSFGSLPEGADYRQLDLLDQASLATFVAAFRPTDILHLAALSSVQQAGDLPTETWRANLVGLLNLAEAAMEIASPPNLFFVSSGEVYGRAFLSGAPLSEETEPQPVGSYPLSKRLGEQMLRDVLAKSDAKLIVLRPFNHIGPGQDERFVVASFAGQIARIEAGSRPPWIEVGNLSASRDFLDIDDVVGAYLGLIAQVDALESGAVFNICSGLPRTIESVLADLRAMARVPFEVRIAPDRMRPSEIAVAAGDAGRLTAATGWRPAAVWSETLSRVLADARARAAEPGRP</sequence>
<dbReference type="SUPFAM" id="SSF51735">
    <property type="entry name" value="NAD(P)-binding Rossmann-fold domains"/>
    <property type="match status" value="1"/>
</dbReference>
<dbReference type="InterPro" id="IPR036291">
    <property type="entry name" value="NAD(P)-bd_dom_sf"/>
</dbReference>
<organism evidence="2 3">
    <name type="scientific">Methylobacterium trifolii</name>
    <dbReference type="NCBI Taxonomy" id="1003092"/>
    <lineage>
        <taxon>Bacteria</taxon>
        <taxon>Pseudomonadati</taxon>
        <taxon>Pseudomonadota</taxon>
        <taxon>Alphaproteobacteria</taxon>
        <taxon>Hyphomicrobiales</taxon>
        <taxon>Methylobacteriaceae</taxon>
        <taxon>Methylobacterium</taxon>
    </lineage>
</organism>
<dbReference type="RefSeq" id="WP_238183633.1">
    <property type="nucleotide sequence ID" value="NZ_BPRB01000184.1"/>
</dbReference>
<reference evidence="2" key="2">
    <citation type="submission" date="2021-08" db="EMBL/GenBank/DDBJ databases">
        <authorList>
            <person name="Tani A."/>
            <person name="Ola A."/>
            <person name="Ogura Y."/>
            <person name="Katsura K."/>
            <person name="Hayashi T."/>
        </authorList>
    </citation>
    <scope>NUCLEOTIDE SEQUENCE</scope>
    <source>
        <strain evidence="2">DSM 23632</strain>
    </source>
</reference>
<evidence type="ECO:0000313" key="2">
    <source>
        <dbReference type="EMBL" id="GJE61054.1"/>
    </source>
</evidence>
<dbReference type="PANTHER" id="PTHR43245">
    <property type="entry name" value="BIFUNCTIONAL POLYMYXIN RESISTANCE PROTEIN ARNA"/>
    <property type="match status" value="1"/>
</dbReference>
<accession>A0ABQ4U2I6</accession>
<proteinExistence type="predicted"/>
<evidence type="ECO:0000259" key="1">
    <source>
        <dbReference type="Pfam" id="PF01370"/>
    </source>
</evidence>
<dbReference type="Pfam" id="PF01370">
    <property type="entry name" value="Epimerase"/>
    <property type="match status" value="1"/>
</dbReference>
<dbReference type="Proteomes" id="UP001055057">
    <property type="component" value="Unassembled WGS sequence"/>
</dbReference>
<keyword evidence="3" id="KW-1185">Reference proteome</keyword>
<protein>
    <submittedName>
        <fullName evidence="2">GDP-6-deoxy-D-mannose reductase</fullName>
    </submittedName>
</protein>
<comment type="caution">
    <text evidence="2">The sequence shown here is derived from an EMBL/GenBank/DDBJ whole genome shotgun (WGS) entry which is preliminary data.</text>
</comment>
<feature type="domain" description="NAD-dependent epimerase/dehydratase" evidence="1">
    <location>
        <begin position="4"/>
        <end position="245"/>
    </location>
</feature>
<dbReference type="InterPro" id="IPR001509">
    <property type="entry name" value="Epimerase_deHydtase"/>
</dbReference>
<reference evidence="2" key="1">
    <citation type="journal article" date="2021" name="Front. Microbiol.">
        <title>Comprehensive Comparative Genomics and Phenotyping of Methylobacterium Species.</title>
        <authorList>
            <person name="Alessa O."/>
            <person name="Ogura Y."/>
            <person name="Fujitani Y."/>
            <person name="Takami H."/>
            <person name="Hayashi T."/>
            <person name="Sahin N."/>
            <person name="Tani A."/>
        </authorList>
    </citation>
    <scope>NUCLEOTIDE SEQUENCE</scope>
    <source>
        <strain evidence="2">DSM 23632</strain>
    </source>
</reference>
<dbReference type="Gene3D" id="3.90.25.10">
    <property type="entry name" value="UDP-galactose 4-epimerase, domain 1"/>
    <property type="match status" value="1"/>
</dbReference>
<gene>
    <name evidence="2" type="primary">rmd</name>
    <name evidence="2" type="ORF">MPOCJGCO_3175</name>
</gene>
<dbReference type="Gene3D" id="3.40.50.720">
    <property type="entry name" value="NAD(P)-binding Rossmann-like Domain"/>
    <property type="match status" value="1"/>
</dbReference>
<evidence type="ECO:0000313" key="3">
    <source>
        <dbReference type="Proteomes" id="UP001055057"/>
    </source>
</evidence>
<name>A0ABQ4U2I6_9HYPH</name>